<feature type="binding site" evidence="9">
    <location>
        <position position="40"/>
    </location>
    <ligand>
        <name>ATP</name>
        <dbReference type="ChEBI" id="CHEBI:30616"/>
    </ligand>
</feature>
<dbReference type="InterPro" id="IPR032319">
    <property type="entry name" value="CLP1_P"/>
</dbReference>
<dbReference type="GO" id="GO:0031124">
    <property type="term" value="P:mRNA 3'-end processing"/>
    <property type="evidence" value="ECO:0007669"/>
    <property type="project" value="UniProtKB-UniRule"/>
</dbReference>
<evidence type="ECO:0000256" key="2">
    <source>
        <dbReference type="ARBA" id="ARBA00004123"/>
    </source>
</evidence>
<evidence type="ECO:0000256" key="8">
    <source>
        <dbReference type="ARBA" id="ARBA00023242"/>
    </source>
</evidence>
<evidence type="ECO:0000259" key="10">
    <source>
        <dbReference type="Pfam" id="PF06807"/>
    </source>
</evidence>
<sequence>MAQLSGVAIPGLGQAAPTAASSAPAVAASVAVHELQANSEWRFEVAIGRSIEVKVLSGTAELFGTELALNHTYTFRGTKAAIFTWHGCRIEVTGACEEYTAEETPMVLYVNTHFALEKLRDDASKGKGESPRVLVVGPTNAGKTSLVKLLTAYAIRMGRQPMVINTDSREGLLSIPGSLTATPFASIIDVEQGWGSSPTSGPSPVPVKLPLCYYYGLPSPEDNTRLFKPVLTRMALAATSRLSDDQAIKDSGMIIDTPGVVSQGKGGYDLISHIVSEFSVNIILVLGSERLHSDMLRRFSGYRTTTGETITLVKLDKSGGCVDRDDEFMRQTREAAIREYFFGDPKRTLSPHTQQVNFDDATIYKIREANPMLASFLPGGEEDTELELYEKVEPSSMILNCILAVMYAALNDSQETIRDATVMGFVYVAEVDEKKRRMKILAPLNTRITDRPMIWGSWPEATMSLIG</sequence>
<feature type="domain" description="Clp1 C-terminal" evidence="10">
    <location>
        <begin position="349"/>
        <end position="460"/>
    </location>
</feature>
<dbReference type="Gene3D" id="3.40.50.300">
    <property type="entry name" value="P-loop containing nucleotide triphosphate hydrolases"/>
    <property type="match status" value="1"/>
</dbReference>
<evidence type="ECO:0000256" key="1">
    <source>
        <dbReference type="ARBA" id="ARBA00003798"/>
    </source>
</evidence>
<dbReference type="GO" id="GO:0006388">
    <property type="term" value="P:tRNA splicing, via endonucleolytic cleavage and ligation"/>
    <property type="evidence" value="ECO:0007669"/>
    <property type="project" value="TreeGrafter"/>
</dbReference>
<dbReference type="GO" id="GO:0005524">
    <property type="term" value="F:ATP binding"/>
    <property type="evidence" value="ECO:0007669"/>
    <property type="project" value="UniProtKB-UniRule"/>
</dbReference>
<dbReference type="HAMAP" id="MF_03035">
    <property type="entry name" value="Clp1"/>
    <property type="match status" value="1"/>
</dbReference>
<feature type="binding site" evidence="9">
    <location>
        <begin position="140"/>
        <end position="145"/>
    </location>
    <ligand>
        <name>ATP</name>
        <dbReference type="ChEBI" id="CHEBI:30616"/>
    </ligand>
</feature>
<keyword evidence="6 9" id="KW-0547">Nucleotide-binding</keyword>
<keyword evidence="5 9" id="KW-0507">mRNA processing</keyword>
<feature type="domain" description="Clp1 P-loop" evidence="12">
    <location>
        <begin position="137"/>
        <end position="342"/>
    </location>
</feature>
<comment type="subcellular location">
    <subcellularLocation>
        <location evidence="2 9">Nucleus</location>
    </subcellularLocation>
</comment>
<dbReference type="InterPro" id="IPR032324">
    <property type="entry name" value="Clp1_N"/>
</dbReference>
<proteinExistence type="inferred from homology"/>
<dbReference type="STRING" id="857342.A0A2T3B027"/>
<evidence type="ECO:0000256" key="9">
    <source>
        <dbReference type="HAMAP-Rule" id="MF_03035"/>
    </source>
</evidence>
<dbReference type="Proteomes" id="UP000241818">
    <property type="component" value="Unassembled WGS sequence"/>
</dbReference>
<feature type="binding site" evidence="9">
    <location>
        <position position="79"/>
    </location>
    <ligand>
        <name>ATP</name>
        <dbReference type="ChEBI" id="CHEBI:30616"/>
    </ligand>
</feature>
<protein>
    <recommendedName>
        <fullName evidence="4">Polynucleotide 5'-hydroxyl-kinase GRC3</fullName>
    </recommendedName>
    <alternativeName>
        <fullName evidence="3">Polynucleotide 5'-hydroxyl-kinase grc3</fullName>
    </alternativeName>
</protein>
<comment type="function">
    <text evidence="1">Polynucleotide 5'-kinase involved in rRNA processing.</text>
</comment>
<dbReference type="Gene3D" id="2.60.120.1030">
    <property type="entry name" value="Clp1, DNA binding domain"/>
    <property type="match status" value="1"/>
</dbReference>
<dbReference type="FunFam" id="2.60.120.1030:FF:000001">
    <property type="entry name" value="Protein CLP1 homolog 5"/>
    <property type="match status" value="1"/>
</dbReference>
<evidence type="ECO:0000259" key="12">
    <source>
        <dbReference type="Pfam" id="PF16575"/>
    </source>
</evidence>
<dbReference type="InterPro" id="IPR038238">
    <property type="entry name" value="Clp1_C_sf"/>
</dbReference>
<evidence type="ECO:0000256" key="4">
    <source>
        <dbReference type="ARBA" id="ARBA00019824"/>
    </source>
</evidence>
<organism evidence="13 14">
    <name type="scientific">Amorphotheca resinae ATCC 22711</name>
    <dbReference type="NCBI Taxonomy" id="857342"/>
    <lineage>
        <taxon>Eukaryota</taxon>
        <taxon>Fungi</taxon>
        <taxon>Dikarya</taxon>
        <taxon>Ascomycota</taxon>
        <taxon>Pezizomycotina</taxon>
        <taxon>Leotiomycetes</taxon>
        <taxon>Helotiales</taxon>
        <taxon>Amorphothecaceae</taxon>
        <taxon>Amorphotheca</taxon>
    </lineage>
</organism>
<dbReference type="EMBL" id="KZ679012">
    <property type="protein sequence ID" value="PSS16713.1"/>
    <property type="molecule type" value="Genomic_DNA"/>
</dbReference>
<dbReference type="Pfam" id="PF16573">
    <property type="entry name" value="CLP1_N"/>
    <property type="match status" value="1"/>
</dbReference>
<dbReference type="OrthoDB" id="258143at2759"/>
<dbReference type="Pfam" id="PF06807">
    <property type="entry name" value="Clp1"/>
    <property type="match status" value="1"/>
</dbReference>
<gene>
    <name evidence="9" type="primary">CLP1</name>
    <name evidence="13" type="ORF">M430DRAFT_67055</name>
</gene>
<dbReference type="GO" id="GO:0051731">
    <property type="term" value="F:polynucleotide 5'-hydroxyl-kinase activity"/>
    <property type="evidence" value="ECO:0007669"/>
    <property type="project" value="InterPro"/>
</dbReference>
<dbReference type="PANTHER" id="PTHR12755">
    <property type="entry name" value="CLEAVAGE/POLYADENYLATION FACTOR IA SUBUNIT CLP1P"/>
    <property type="match status" value="1"/>
</dbReference>
<dbReference type="Gene3D" id="2.40.30.330">
    <property type="entry name" value="Pre-mRNA cleavage complex subunit Clp1, C-terminal domain"/>
    <property type="match status" value="1"/>
</dbReference>
<dbReference type="AlphaFoldDB" id="A0A2T3B027"/>
<dbReference type="InterPro" id="IPR038239">
    <property type="entry name" value="Clp1_N_sf"/>
</dbReference>
<evidence type="ECO:0000256" key="5">
    <source>
        <dbReference type="ARBA" id="ARBA00022664"/>
    </source>
</evidence>
<dbReference type="InParanoid" id="A0A2T3B027"/>
<comment type="subunit">
    <text evidence="9">Component of a pre-mRNA cleavage factor complex. Interacts directly with PCF11.</text>
</comment>
<dbReference type="SUPFAM" id="SSF52540">
    <property type="entry name" value="P-loop containing nucleoside triphosphate hydrolases"/>
    <property type="match status" value="2"/>
</dbReference>
<name>A0A2T3B027_AMORE</name>
<keyword evidence="7 9" id="KW-0067">ATP-binding</keyword>
<dbReference type="InterPro" id="IPR010655">
    <property type="entry name" value="Clp1_C"/>
</dbReference>
<evidence type="ECO:0000256" key="7">
    <source>
        <dbReference type="ARBA" id="ARBA00022840"/>
    </source>
</evidence>
<accession>A0A2T3B027</accession>
<comment type="similarity">
    <text evidence="9">Belongs to the Clp1 family. Clp1 subfamily.</text>
</comment>
<comment type="function">
    <text evidence="9">Required for endonucleolytic cleavage during polyadenylation-dependent pre-mRNA 3'-end formation.</text>
</comment>
<dbReference type="FunCoup" id="A0A2T3B027">
    <property type="interactions" value="799"/>
</dbReference>
<dbReference type="InterPro" id="IPR028606">
    <property type="entry name" value="Clp1"/>
</dbReference>
<dbReference type="InterPro" id="IPR045116">
    <property type="entry name" value="Clp1/Grc3"/>
</dbReference>
<evidence type="ECO:0000259" key="11">
    <source>
        <dbReference type="Pfam" id="PF16573"/>
    </source>
</evidence>
<evidence type="ECO:0000313" key="13">
    <source>
        <dbReference type="EMBL" id="PSS16713.1"/>
    </source>
</evidence>
<dbReference type="Pfam" id="PF16575">
    <property type="entry name" value="CLP1_P"/>
    <property type="match status" value="1"/>
</dbReference>
<feature type="domain" description="Clp1 N-terminal" evidence="11">
    <location>
        <begin position="34"/>
        <end position="122"/>
    </location>
</feature>
<evidence type="ECO:0000313" key="14">
    <source>
        <dbReference type="Proteomes" id="UP000241818"/>
    </source>
</evidence>
<keyword evidence="14" id="KW-1185">Reference proteome</keyword>
<evidence type="ECO:0000256" key="3">
    <source>
        <dbReference type="ARBA" id="ARBA00018706"/>
    </source>
</evidence>
<reference evidence="13 14" key="1">
    <citation type="journal article" date="2018" name="New Phytol.">
        <title>Comparative genomics and transcriptomics depict ericoid mycorrhizal fungi as versatile saprotrophs and plant mutualists.</title>
        <authorList>
            <person name="Martino E."/>
            <person name="Morin E."/>
            <person name="Grelet G.A."/>
            <person name="Kuo A."/>
            <person name="Kohler A."/>
            <person name="Daghino S."/>
            <person name="Barry K.W."/>
            <person name="Cichocki N."/>
            <person name="Clum A."/>
            <person name="Dockter R.B."/>
            <person name="Hainaut M."/>
            <person name="Kuo R.C."/>
            <person name="LaButti K."/>
            <person name="Lindahl B.D."/>
            <person name="Lindquist E.A."/>
            <person name="Lipzen A."/>
            <person name="Khouja H.R."/>
            <person name="Magnuson J."/>
            <person name="Murat C."/>
            <person name="Ohm R.A."/>
            <person name="Singer S.W."/>
            <person name="Spatafora J.W."/>
            <person name="Wang M."/>
            <person name="Veneault-Fourrey C."/>
            <person name="Henrissat B."/>
            <person name="Grigoriev I.V."/>
            <person name="Martin F.M."/>
            <person name="Perotto S."/>
        </authorList>
    </citation>
    <scope>NUCLEOTIDE SEQUENCE [LARGE SCALE GENOMIC DNA]</scope>
    <source>
        <strain evidence="13 14">ATCC 22711</strain>
    </source>
</reference>
<dbReference type="InterPro" id="IPR027417">
    <property type="entry name" value="P-loop_NTPase"/>
</dbReference>
<dbReference type="PANTHER" id="PTHR12755:SF6">
    <property type="entry name" value="POLYRIBONUCLEOTIDE 5'-HYDROXYL-KINASE CLP1"/>
    <property type="match status" value="1"/>
</dbReference>
<keyword evidence="8 9" id="KW-0539">Nucleus</keyword>
<dbReference type="GO" id="GO:0005849">
    <property type="term" value="C:mRNA cleavage factor complex"/>
    <property type="evidence" value="ECO:0007669"/>
    <property type="project" value="UniProtKB-UniRule"/>
</dbReference>
<evidence type="ECO:0000256" key="6">
    <source>
        <dbReference type="ARBA" id="ARBA00022741"/>
    </source>
</evidence>